<dbReference type="EC" id="1.5.1.3" evidence="3"/>
<evidence type="ECO:0000256" key="8">
    <source>
        <dbReference type="RuleBase" id="RU004474"/>
    </source>
</evidence>
<dbReference type="Proteomes" id="UP000054529">
    <property type="component" value="Unassembled WGS sequence"/>
</dbReference>
<keyword evidence="5" id="KW-0521">NADP</keyword>
<evidence type="ECO:0000256" key="2">
    <source>
        <dbReference type="ARBA" id="ARBA00009539"/>
    </source>
</evidence>
<dbReference type="InterPro" id="IPR017925">
    <property type="entry name" value="DHFR_CS"/>
</dbReference>
<dbReference type="CDD" id="cd00209">
    <property type="entry name" value="DHFR"/>
    <property type="match status" value="1"/>
</dbReference>
<evidence type="ECO:0000256" key="5">
    <source>
        <dbReference type="ARBA" id="ARBA00022857"/>
    </source>
</evidence>
<dbReference type="OrthoDB" id="9804315at2"/>
<evidence type="ECO:0000256" key="7">
    <source>
        <dbReference type="ARBA" id="ARBA00025067"/>
    </source>
</evidence>
<reference evidence="10 11" key="1">
    <citation type="journal article" date="2014" name="G3 (Bethesda)">
        <title>Genome sequence of Candidatus Riesia pediculischaeffi, endosymbiont of chimpanzee lice, and genomic comparison of recently acquired endosymbionts from human and chimpanzee lice.</title>
        <authorList>
            <person name="Boyd B.M."/>
            <person name="Allen J.M."/>
            <person name="de Crecy-Lagard V."/>
            <person name="Reed D.L."/>
        </authorList>
    </citation>
    <scope>NUCLEOTIDE SEQUENCE [LARGE SCALE GENOMIC DNA]</scope>
    <source>
        <strain evidence="10 11">PTSU</strain>
    </source>
</reference>
<evidence type="ECO:0000256" key="4">
    <source>
        <dbReference type="ARBA" id="ARBA00022563"/>
    </source>
</evidence>
<dbReference type="Pfam" id="PF00186">
    <property type="entry name" value="DHFR_1"/>
    <property type="match status" value="1"/>
</dbReference>
<dbReference type="GO" id="GO:0004146">
    <property type="term" value="F:dihydrofolate reductase activity"/>
    <property type="evidence" value="ECO:0007669"/>
    <property type="project" value="UniProtKB-EC"/>
</dbReference>
<dbReference type="GO" id="GO:0050661">
    <property type="term" value="F:NADP binding"/>
    <property type="evidence" value="ECO:0007669"/>
    <property type="project" value="InterPro"/>
</dbReference>
<dbReference type="EMBL" id="AWXV01000002">
    <property type="protein sequence ID" value="KIE64072.1"/>
    <property type="molecule type" value="Genomic_DNA"/>
</dbReference>
<dbReference type="HOGENOM" id="CLU_043966_5_2_6"/>
<evidence type="ECO:0000256" key="1">
    <source>
        <dbReference type="ARBA" id="ARBA00004903"/>
    </source>
</evidence>
<dbReference type="PROSITE" id="PS51330">
    <property type="entry name" value="DHFR_2"/>
    <property type="match status" value="1"/>
</dbReference>
<feature type="domain" description="DHFR" evidence="9">
    <location>
        <begin position="3"/>
        <end position="166"/>
    </location>
</feature>
<comment type="function">
    <text evidence="7">Key enzyme in folate metabolism. Catalyzes an essential reaction for de novo glycine and purine synthesis, and for DNA precursor synthesis.</text>
</comment>
<dbReference type="PANTHER" id="PTHR48069:SF3">
    <property type="entry name" value="DIHYDROFOLATE REDUCTASE"/>
    <property type="match status" value="1"/>
</dbReference>
<dbReference type="InterPro" id="IPR024072">
    <property type="entry name" value="DHFR-like_dom_sf"/>
</dbReference>
<sequence>MKKISLISAVSRFNSAIGYKTLIPWKLSNDIKWFKRITVNKPVIVGRTTHEIIGKLPMRMNIVLSRDQKTSESKEMDRIWVSSVEQALSSVPDKTKEIMIIGGEKIYRLFFPIANRLYITYVDYQGKGDTFFPSISKKDWICSYVSRTIDPDRNNSHRHVHKIFKKRKP</sequence>
<dbReference type="SUPFAM" id="SSF53597">
    <property type="entry name" value="Dihydrofolate reductase-like"/>
    <property type="match status" value="1"/>
</dbReference>
<gene>
    <name evidence="10" type="ORF">P689_11943</name>
</gene>
<keyword evidence="6" id="KW-0560">Oxidoreductase</keyword>
<comment type="pathway">
    <text evidence="1">Cofactor biosynthesis; tetrahydrofolate biosynthesis; 5,6,7,8-tetrahydrofolate from 7,8-dihydrofolate: step 1/1.</text>
</comment>
<dbReference type="Gene3D" id="3.40.430.10">
    <property type="entry name" value="Dihydrofolate Reductase, subunit A"/>
    <property type="match status" value="1"/>
</dbReference>
<accession>A0A0C1S0J1</accession>
<dbReference type="RefSeq" id="WP_039719475.1">
    <property type="nucleotide sequence ID" value="NZ_AWXV01000002.1"/>
</dbReference>
<dbReference type="PRINTS" id="PR00070">
    <property type="entry name" value="DHFR"/>
</dbReference>
<dbReference type="InterPro" id="IPR012259">
    <property type="entry name" value="DHFR"/>
</dbReference>
<dbReference type="GO" id="GO:0046655">
    <property type="term" value="P:folic acid metabolic process"/>
    <property type="evidence" value="ECO:0007669"/>
    <property type="project" value="TreeGrafter"/>
</dbReference>
<comment type="caution">
    <text evidence="10">The sequence shown here is derived from an EMBL/GenBank/DDBJ whole genome shotgun (WGS) entry which is preliminary data.</text>
</comment>
<organism evidence="10 11">
    <name type="scientific">Candidatus Riesia pediculischaeffi PTSU</name>
    <dbReference type="NCBI Taxonomy" id="1401651"/>
    <lineage>
        <taxon>Bacteria</taxon>
        <taxon>Pseudomonadati</taxon>
        <taxon>Pseudomonadota</taxon>
        <taxon>Gammaproteobacteria</taxon>
        <taxon>Enterobacterales</taxon>
        <taxon>Enterobacteriaceae</taxon>
        <taxon>Candidatus Riesia</taxon>
    </lineage>
</organism>
<evidence type="ECO:0000259" key="9">
    <source>
        <dbReference type="PROSITE" id="PS51330"/>
    </source>
</evidence>
<dbReference type="GO" id="GO:0005829">
    <property type="term" value="C:cytosol"/>
    <property type="evidence" value="ECO:0007669"/>
    <property type="project" value="TreeGrafter"/>
</dbReference>
<evidence type="ECO:0000313" key="10">
    <source>
        <dbReference type="EMBL" id="KIE64072.1"/>
    </source>
</evidence>
<evidence type="ECO:0000256" key="3">
    <source>
        <dbReference type="ARBA" id="ARBA00012856"/>
    </source>
</evidence>
<dbReference type="PROSITE" id="PS00075">
    <property type="entry name" value="DHFR_1"/>
    <property type="match status" value="1"/>
</dbReference>
<comment type="similarity">
    <text evidence="2 8">Belongs to the dihydrofolate reductase family.</text>
</comment>
<dbReference type="GO" id="GO:0006730">
    <property type="term" value="P:one-carbon metabolic process"/>
    <property type="evidence" value="ECO:0007669"/>
    <property type="project" value="UniProtKB-KW"/>
</dbReference>
<dbReference type="UniPathway" id="UPA00077">
    <property type="reaction ID" value="UER00158"/>
</dbReference>
<dbReference type="InterPro" id="IPR001796">
    <property type="entry name" value="DHFR_dom"/>
</dbReference>
<name>A0A0C1S0J1_9ENTR</name>
<proteinExistence type="inferred from homology"/>
<evidence type="ECO:0000256" key="6">
    <source>
        <dbReference type="ARBA" id="ARBA00023002"/>
    </source>
</evidence>
<dbReference type="AlphaFoldDB" id="A0A0C1S0J1"/>
<keyword evidence="4" id="KW-0554">One-carbon metabolism</keyword>
<dbReference type="PANTHER" id="PTHR48069">
    <property type="entry name" value="DIHYDROFOLATE REDUCTASE"/>
    <property type="match status" value="1"/>
</dbReference>
<protein>
    <recommendedName>
        <fullName evidence="3">dihydrofolate reductase</fullName>
        <ecNumber evidence="3">1.5.1.3</ecNumber>
    </recommendedName>
</protein>
<dbReference type="GO" id="GO:0046452">
    <property type="term" value="P:dihydrofolate metabolic process"/>
    <property type="evidence" value="ECO:0007669"/>
    <property type="project" value="TreeGrafter"/>
</dbReference>
<evidence type="ECO:0000313" key="11">
    <source>
        <dbReference type="Proteomes" id="UP000054529"/>
    </source>
</evidence>
<dbReference type="GO" id="GO:0046654">
    <property type="term" value="P:tetrahydrofolate biosynthetic process"/>
    <property type="evidence" value="ECO:0007669"/>
    <property type="project" value="UniProtKB-UniPathway"/>
</dbReference>